<comment type="caution">
    <text evidence="2">The sequence shown here is derived from an EMBL/GenBank/DDBJ whole genome shotgun (WGS) entry which is preliminary data.</text>
</comment>
<reference evidence="2 3" key="1">
    <citation type="journal article" date="2019" name="J. Hered.">
        <title>An Improved Genome Assembly for Drosophila navojoa, the Basal Species in the mojavensis Cluster.</title>
        <authorList>
            <person name="Vanderlinde T."/>
            <person name="Dupim E.G."/>
            <person name="Nazario-Yepiz N.O."/>
            <person name="Carvalho A.B."/>
        </authorList>
    </citation>
    <scope>NUCLEOTIDE SEQUENCE [LARGE SCALE GENOMIC DNA]</scope>
    <source>
        <strain evidence="2">Navoj_Jal97</strain>
        <tissue evidence="2">Whole organism</tissue>
    </source>
</reference>
<organism evidence="2 3">
    <name type="scientific">Drosophila navojoa</name>
    <name type="common">Fruit fly</name>
    <dbReference type="NCBI Taxonomy" id="7232"/>
    <lineage>
        <taxon>Eukaryota</taxon>
        <taxon>Metazoa</taxon>
        <taxon>Ecdysozoa</taxon>
        <taxon>Arthropoda</taxon>
        <taxon>Hexapoda</taxon>
        <taxon>Insecta</taxon>
        <taxon>Pterygota</taxon>
        <taxon>Neoptera</taxon>
        <taxon>Endopterygota</taxon>
        <taxon>Diptera</taxon>
        <taxon>Brachycera</taxon>
        <taxon>Muscomorpha</taxon>
        <taxon>Ephydroidea</taxon>
        <taxon>Drosophilidae</taxon>
        <taxon>Drosophila</taxon>
    </lineage>
</organism>
<evidence type="ECO:0000313" key="2">
    <source>
        <dbReference type="EMBL" id="TDG43459.1"/>
    </source>
</evidence>
<dbReference type="AlphaFoldDB" id="A0A484B470"/>
<gene>
    <name evidence="2" type="ORF">AWZ03_010104</name>
</gene>
<keyword evidence="3" id="KW-1185">Reference proteome</keyword>
<evidence type="ECO:0000256" key="1">
    <source>
        <dbReference type="SAM" id="MobiDB-lite"/>
    </source>
</evidence>
<evidence type="ECO:0000313" key="3">
    <source>
        <dbReference type="Proteomes" id="UP000295192"/>
    </source>
</evidence>
<protein>
    <submittedName>
        <fullName evidence="2">Uncharacterized protein</fullName>
    </submittedName>
</protein>
<name>A0A484B470_DRONA</name>
<accession>A0A484B470</accession>
<sequence>MGISISSSHHLHYHHHHHIVVQMVIMRANALRNSFSKIRSTTRTRPQAEHGAETGAEAEAEAEAVDEADADADKRLWGSPWIGLGLGTQGGPRRNQAWLHVACGLRQSCFSFTLKNFTPGYLLAVGKRELYARYAMLGKCEQQQQQQQQQQGPQPLD</sequence>
<dbReference type="EMBL" id="LSRL02000154">
    <property type="protein sequence ID" value="TDG43459.1"/>
    <property type="molecule type" value="Genomic_DNA"/>
</dbReference>
<feature type="region of interest" description="Disordered" evidence="1">
    <location>
        <begin position="38"/>
        <end position="57"/>
    </location>
</feature>
<proteinExistence type="predicted"/>
<dbReference type="Proteomes" id="UP000295192">
    <property type="component" value="Unassembled WGS sequence"/>
</dbReference>